<dbReference type="AlphaFoldDB" id="A0A0A2M536"/>
<keyword evidence="1" id="KW-1133">Transmembrane helix</keyword>
<accession>A0A0A2M536</accession>
<dbReference type="Proteomes" id="UP000030121">
    <property type="component" value="Unassembled WGS sequence"/>
</dbReference>
<dbReference type="STRING" id="1121899.GCA_000430025_02633"/>
<dbReference type="PROSITE" id="PS51257">
    <property type="entry name" value="PROKAR_LIPOPROTEIN"/>
    <property type="match status" value="1"/>
</dbReference>
<keyword evidence="1" id="KW-0472">Membrane</keyword>
<evidence type="ECO:0000313" key="2">
    <source>
        <dbReference type="EMBL" id="KGO86686.1"/>
    </source>
</evidence>
<protein>
    <submittedName>
        <fullName evidence="2">Uncharacterized protein</fullName>
    </submittedName>
</protein>
<gene>
    <name evidence="2" type="ORF">Q764_13520</name>
</gene>
<dbReference type="RefSeq" id="WP_026980933.1">
    <property type="nucleotide sequence ID" value="NZ_AUCZ01000017.1"/>
</dbReference>
<feature type="transmembrane region" description="Helical" evidence="1">
    <location>
        <begin position="9"/>
        <end position="28"/>
    </location>
</feature>
<comment type="caution">
    <text evidence="2">The sequence shown here is derived from an EMBL/GenBank/DDBJ whole genome shotgun (WGS) entry which is preliminary data.</text>
</comment>
<evidence type="ECO:0000256" key="1">
    <source>
        <dbReference type="SAM" id="Phobius"/>
    </source>
</evidence>
<sequence length="192" mass="22949">MTTKLKQKVLILISILFLYGCGTGPWFMSKKIYKTYKEDIYALPTDSLKTNGYYIQVNELQPNVNFRDVIIFYKNGYTTHFRLSQSELKNNIESEITQNKNTTYKTLDWWKIYHDSIVIEHFADSNKEMFTSNHFQRGKILNDTLIELKYDDSSFLPIKFKFVKTDSLPQIKNKGRYLKKNWYLENINKNRH</sequence>
<evidence type="ECO:0000313" key="3">
    <source>
        <dbReference type="Proteomes" id="UP000030121"/>
    </source>
</evidence>
<keyword evidence="3" id="KW-1185">Reference proteome</keyword>
<organism evidence="2 3">
    <name type="scientific">Flavobacterium suncheonense GH29-5 = DSM 17707</name>
    <dbReference type="NCBI Taxonomy" id="1121899"/>
    <lineage>
        <taxon>Bacteria</taxon>
        <taxon>Pseudomonadati</taxon>
        <taxon>Bacteroidota</taxon>
        <taxon>Flavobacteriia</taxon>
        <taxon>Flavobacteriales</taxon>
        <taxon>Flavobacteriaceae</taxon>
        <taxon>Flavobacterium</taxon>
    </lineage>
</organism>
<reference evidence="2 3" key="1">
    <citation type="submission" date="2013-09" db="EMBL/GenBank/DDBJ databases">
        <authorList>
            <person name="Zeng Z."/>
            <person name="Chen C."/>
        </authorList>
    </citation>
    <scope>NUCLEOTIDE SEQUENCE [LARGE SCALE GENOMIC DNA]</scope>
    <source>
        <strain evidence="2 3">GH29-5</strain>
    </source>
</reference>
<dbReference type="EMBL" id="JRLW01000024">
    <property type="protein sequence ID" value="KGO86686.1"/>
    <property type="molecule type" value="Genomic_DNA"/>
</dbReference>
<keyword evidence="1" id="KW-0812">Transmembrane</keyword>
<proteinExistence type="predicted"/>
<name>A0A0A2M536_9FLAO</name>